<dbReference type="Gene3D" id="1.10.630.10">
    <property type="entry name" value="Cytochrome P450"/>
    <property type="match status" value="2"/>
</dbReference>
<reference evidence="4 5" key="1">
    <citation type="submission" date="2023-01" db="EMBL/GenBank/DDBJ databases">
        <title>Analysis of 21 Apiospora genomes using comparative genomics revels a genus with tremendous synthesis potential of carbohydrate active enzymes and secondary metabolites.</title>
        <authorList>
            <person name="Sorensen T."/>
        </authorList>
    </citation>
    <scope>NUCLEOTIDE SEQUENCE [LARGE SCALE GENOMIC DNA]</scope>
    <source>
        <strain evidence="4 5">CBS 33761</strain>
    </source>
</reference>
<organism evidence="4 5">
    <name type="scientific">Apiospora rasikravindrae</name>
    <dbReference type="NCBI Taxonomy" id="990691"/>
    <lineage>
        <taxon>Eukaryota</taxon>
        <taxon>Fungi</taxon>
        <taxon>Dikarya</taxon>
        <taxon>Ascomycota</taxon>
        <taxon>Pezizomycotina</taxon>
        <taxon>Sordariomycetes</taxon>
        <taxon>Xylariomycetidae</taxon>
        <taxon>Amphisphaeriales</taxon>
        <taxon>Apiosporaceae</taxon>
        <taxon>Apiospora</taxon>
    </lineage>
</organism>
<dbReference type="PANTHER" id="PTHR11552:SF219">
    <property type="entry name" value="GLUCOSE-METHANOL-CHOLINE OXIDOREDUCTASE N-TERMINAL DOMAIN-CONTAINING PROTEIN"/>
    <property type="match status" value="1"/>
</dbReference>
<dbReference type="EMBL" id="JAQQWK010000002">
    <property type="protein sequence ID" value="KAK8051626.1"/>
    <property type="molecule type" value="Genomic_DNA"/>
</dbReference>
<dbReference type="PROSITE" id="PS00624">
    <property type="entry name" value="GMC_OXRED_2"/>
    <property type="match status" value="1"/>
</dbReference>
<dbReference type="SUPFAM" id="SSF48264">
    <property type="entry name" value="Cytochrome P450"/>
    <property type="match status" value="1"/>
</dbReference>
<dbReference type="Gene3D" id="3.50.50.60">
    <property type="entry name" value="FAD/NAD(P)-binding domain"/>
    <property type="match status" value="1"/>
</dbReference>
<evidence type="ECO:0000259" key="3">
    <source>
        <dbReference type="PROSITE" id="PS00624"/>
    </source>
</evidence>
<dbReference type="InterPro" id="IPR007867">
    <property type="entry name" value="GMC_OxRtase_C"/>
</dbReference>
<dbReference type="PANTHER" id="PTHR11552">
    <property type="entry name" value="GLUCOSE-METHANOL-CHOLINE GMC OXIDOREDUCTASE"/>
    <property type="match status" value="1"/>
</dbReference>
<feature type="signal peptide" evidence="2">
    <location>
        <begin position="1"/>
        <end position="29"/>
    </location>
</feature>
<evidence type="ECO:0000256" key="2">
    <source>
        <dbReference type="SAM" id="SignalP"/>
    </source>
</evidence>
<accession>A0ABR1TYA8</accession>
<keyword evidence="5" id="KW-1185">Reference proteome</keyword>
<dbReference type="Proteomes" id="UP001444661">
    <property type="component" value="Unassembled WGS sequence"/>
</dbReference>
<dbReference type="SUPFAM" id="SSF54373">
    <property type="entry name" value="FAD-linked reductases, C-terminal domain"/>
    <property type="match status" value="1"/>
</dbReference>
<evidence type="ECO:0000256" key="1">
    <source>
        <dbReference type="ARBA" id="ARBA00010790"/>
    </source>
</evidence>
<feature type="chain" id="PRO_5046072762" evidence="2">
    <location>
        <begin position="30"/>
        <end position="1055"/>
    </location>
</feature>
<name>A0ABR1TYA8_9PEZI</name>
<dbReference type="CDD" id="cd11041">
    <property type="entry name" value="CYP503A1-like"/>
    <property type="match status" value="1"/>
</dbReference>
<gene>
    <name evidence="4" type="ORF">PG993_003011</name>
</gene>
<dbReference type="InterPro" id="IPR036188">
    <property type="entry name" value="FAD/NAD-bd_sf"/>
</dbReference>
<dbReference type="Pfam" id="PF05199">
    <property type="entry name" value="GMC_oxred_C"/>
    <property type="match status" value="1"/>
</dbReference>
<protein>
    <submittedName>
        <fullName evidence="4">GMC oxidoreductase</fullName>
    </submittedName>
</protein>
<proteinExistence type="inferred from homology"/>
<dbReference type="SUPFAM" id="SSF51905">
    <property type="entry name" value="FAD/NAD(P)-binding domain"/>
    <property type="match status" value="1"/>
</dbReference>
<evidence type="ECO:0000313" key="5">
    <source>
        <dbReference type="Proteomes" id="UP001444661"/>
    </source>
</evidence>
<keyword evidence="2" id="KW-0732">Signal</keyword>
<evidence type="ECO:0000313" key="4">
    <source>
        <dbReference type="EMBL" id="KAK8051626.1"/>
    </source>
</evidence>
<dbReference type="Gene3D" id="3.30.560.10">
    <property type="entry name" value="Glucose Oxidase, domain 3"/>
    <property type="match status" value="1"/>
</dbReference>
<dbReference type="InterPro" id="IPR036396">
    <property type="entry name" value="Cyt_P450_sf"/>
</dbReference>
<comment type="similarity">
    <text evidence="1">Belongs to the GMC oxidoreductase family.</text>
</comment>
<dbReference type="Pfam" id="PF00732">
    <property type="entry name" value="GMC_oxred_N"/>
    <property type="match status" value="1"/>
</dbReference>
<dbReference type="InterPro" id="IPR000172">
    <property type="entry name" value="GMC_OxRdtase_N"/>
</dbReference>
<dbReference type="InterPro" id="IPR012132">
    <property type="entry name" value="GMC_OxRdtase"/>
</dbReference>
<sequence>MLLNLLITSPSWLLLLILALASMLWWTAATSSIKDEKPNDLGRSNTFSKLCANPYFAIKKRLKAWSFLFRGPLIIQAAYDKANGKPFAVDVPDNSYILVSSWDHIKEIDTASDSVLSLQAAAREILQPKHTMVGFEWHDRKGFDGAPLLKTVRYLLTSHLPHILPEIRSSIAHLFDQHYESYKAVKGATCLPAYPMVIEAVTQSNAFAFFGPELSNNQEFMKAGMVFIEQTLLIAEVVRLLPHAFSGYIGKFLARRLNSGKIIYDALEPVVNRRFQEREMRREGHDIAEQKDCIQWIMETSPKVKPWTVQRVIHELIAVWFGSVHITSTNTTWDAFDASGGQLFPLMDSFMKESARVTPVESAFSIAVSTRRKATKPFQLSDGTKVETGRWVCSASRGMNLDPRKWSQAGEFHGFRFVSPQVLECALADASSSSGSTFHIPNPMESSKFVDLHDWQLWGTGKSACSYPLKTAQQVSGCEYDYIIVGGGTSGCVLASRLSEDPHVKVLLLEKGGLYDQWQTRVPLASVANGAYMVRRPTVPDAATGDRSGETIAAEALGGNSRMNAMIYTRGVPAYYHRWAQMGFPAWDWACVEPYFRKIENMRSGSSGERSSSDVPGVIQIRQQDPESGIYAFLQRSAHSLGLRIEPSCNQPTAPAMGYYNLDLAINSKGYRHSAEQAYLPHDLVFERRDHLHICTGATVARLKFSSDKNHTATGVALQHAGSNHEVEVRAKREVILCAGAICTPQILQLSGIGPSALLGQHGIPVQKSLDGVGNHLSDHHAFPIFVDVPPQDTLYGMASSALQMMKQFLRFVIFGSGWLKSSLDRAIYLNTSHINPETMMVADTEEALDSSKVENIPDVEIMIVPVNTKPDLFPKRSSFTLQTCLNQPHSKGTVLIKSLDYTISPDISIGILSDQRDKAVARKALQFSLCLAEHFIKQSGYPHPCTFAVGQLQAQTYECHDGIGRTIWREIPTEDLDAFIGSNIESVYHLTSSCRMGMMKDGGVVDGALRVHGLTNVRVADASILPSGPPAHPMAAVYMVGERCADFVKATWAA</sequence>
<feature type="domain" description="Glucose-methanol-choline oxidoreductase N-terminal" evidence="3">
    <location>
        <begin position="740"/>
        <end position="754"/>
    </location>
</feature>
<comment type="caution">
    <text evidence="4">The sequence shown here is derived from an EMBL/GenBank/DDBJ whole genome shotgun (WGS) entry which is preliminary data.</text>
</comment>